<protein>
    <submittedName>
        <fullName evidence="1">Uncharacterized protein</fullName>
    </submittedName>
</protein>
<organism evidence="1 2">
    <name type="scientific">Roseibium aggregatum (strain ATCC 25650 / DSM 13394 / JCM 20685 / NBRC 16684 / NCIMB 2208 / IAM 12614 / B1)</name>
    <name type="common">Stappia aggregata</name>
    <dbReference type="NCBI Taxonomy" id="384765"/>
    <lineage>
        <taxon>Bacteria</taxon>
        <taxon>Pseudomonadati</taxon>
        <taxon>Pseudomonadota</taxon>
        <taxon>Alphaproteobacteria</taxon>
        <taxon>Hyphomicrobiales</taxon>
        <taxon>Stappiaceae</taxon>
        <taxon>Roseibium</taxon>
    </lineage>
</organism>
<dbReference type="Proteomes" id="UP000004848">
    <property type="component" value="Unassembled WGS sequence"/>
</dbReference>
<dbReference type="EMBL" id="AAUW01000010">
    <property type="protein sequence ID" value="EAV43364.1"/>
    <property type="molecule type" value="Genomic_DNA"/>
</dbReference>
<reference evidence="1 2" key="1">
    <citation type="submission" date="2006-05" db="EMBL/GenBank/DDBJ databases">
        <authorList>
            <person name="King G."/>
            <person name="Ferriera S."/>
            <person name="Johnson J."/>
            <person name="Kravitz S."/>
            <person name="Beeson K."/>
            <person name="Sutton G."/>
            <person name="Rogers Y.-H."/>
            <person name="Friedman R."/>
            <person name="Frazier M."/>
            <person name="Venter J.C."/>
        </authorList>
    </citation>
    <scope>NUCLEOTIDE SEQUENCE [LARGE SCALE GENOMIC DNA]</scope>
    <source>
        <strain evidence="2">ATCC 25650 / DSM 13394 / JCM 20685 / NBRC 16684 / NCIMB 2208 / IAM 12614 / B1</strain>
    </source>
</reference>
<comment type="caution">
    <text evidence="1">The sequence shown here is derived from an EMBL/GenBank/DDBJ whole genome shotgun (WGS) entry which is preliminary data.</text>
</comment>
<evidence type="ECO:0000313" key="1">
    <source>
        <dbReference type="EMBL" id="EAV43364.1"/>
    </source>
</evidence>
<dbReference type="AlphaFoldDB" id="A0NV97"/>
<proteinExistence type="predicted"/>
<evidence type="ECO:0000313" key="2">
    <source>
        <dbReference type="Proteomes" id="UP000004848"/>
    </source>
</evidence>
<name>A0NV97_ROSAI</name>
<sequence length="25" mass="2602">MLDLVLAGTFETGGLPLVRGLWDGA</sequence>
<gene>
    <name evidence="1" type="ORF">SIAM614_06258</name>
</gene>
<accession>A0NV97</accession>